<dbReference type="InterPro" id="IPR005311">
    <property type="entry name" value="PBP_dimer"/>
</dbReference>
<gene>
    <name evidence="10" type="ORF">ACFOY7_01630</name>
</gene>
<dbReference type="PANTHER" id="PTHR30627">
    <property type="entry name" value="PEPTIDOGLYCAN D,D-TRANSPEPTIDASE"/>
    <property type="match status" value="1"/>
</dbReference>
<keyword evidence="11" id="KW-1185">Reference proteome</keyword>
<organism evidence="10 11">
    <name type="scientific">Gracilibacillus xinjiangensis</name>
    <dbReference type="NCBI Taxonomy" id="1193282"/>
    <lineage>
        <taxon>Bacteria</taxon>
        <taxon>Bacillati</taxon>
        <taxon>Bacillota</taxon>
        <taxon>Bacilli</taxon>
        <taxon>Bacillales</taxon>
        <taxon>Bacillaceae</taxon>
        <taxon>Gracilibacillus</taxon>
    </lineage>
</organism>
<evidence type="ECO:0000256" key="6">
    <source>
        <dbReference type="ARBA" id="ARBA00034000"/>
    </source>
</evidence>
<dbReference type="Gene3D" id="3.10.450.100">
    <property type="entry name" value="NTF2-like, domain 1"/>
    <property type="match status" value="1"/>
</dbReference>
<dbReference type="RefSeq" id="WP_390249212.1">
    <property type="nucleotide sequence ID" value="NZ_JBHSDT010000002.1"/>
</dbReference>
<dbReference type="SUPFAM" id="SSF56519">
    <property type="entry name" value="Penicillin binding protein dimerisation domain"/>
    <property type="match status" value="1"/>
</dbReference>
<dbReference type="SUPFAM" id="SSF56601">
    <property type="entry name" value="beta-lactamase/transpeptidase-like"/>
    <property type="match status" value="1"/>
</dbReference>
<dbReference type="Gene3D" id="3.40.710.10">
    <property type="entry name" value="DD-peptidase/beta-lactamase superfamily"/>
    <property type="match status" value="1"/>
</dbReference>
<comment type="catalytic activity">
    <reaction evidence="6">
        <text>Preferential cleavage: (Ac)2-L-Lys-D-Ala-|-D-Ala. Also transpeptidation of peptidyl-alanyl moieties that are N-acyl substituents of D-alanine.</text>
        <dbReference type="EC" id="3.4.16.4"/>
    </reaction>
</comment>
<evidence type="ECO:0000259" key="9">
    <source>
        <dbReference type="Pfam" id="PF05223"/>
    </source>
</evidence>
<dbReference type="Gene3D" id="3.30.1390.30">
    <property type="entry name" value="Penicillin-binding protein 2a, domain 3"/>
    <property type="match status" value="1"/>
</dbReference>
<dbReference type="InterPro" id="IPR050515">
    <property type="entry name" value="Beta-lactam/transpept"/>
</dbReference>
<dbReference type="SUPFAM" id="SSF54427">
    <property type="entry name" value="NTF2-like"/>
    <property type="match status" value="1"/>
</dbReference>
<evidence type="ECO:0000259" key="8">
    <source>
        <dbReference type="Pfam" id="PF03717"/>
    </source>
</evidence>
<comment type="pathway">
    <text evidence="2">Cell wall biogenesis; peptidoglycan biosynthesis.</text>
</comment>
<dbReference type="PANTHER" id="PTHR30627:SF25">
    <property type="entry name" value="PENICILLIN-BINDING PROTEIN 3"/>
    <property type="match status" value="1"/>
</dbReference>
<name>A0ABV8WQD3_9BACI</name>
<evidence type="ECO:0000313" key="11">
    <source>
        <dbReference type="Proteomes" id="UP001595882"/>
    </source>
</evidence>
<dbReference type="Gene3D" id="3.90.1310.10">
    <property type="entry name" value="Penicillin-binding protein 2a (Domain 2)"/>
    <property type="match status" value="1"/>
</dbReference>
<comment type="similarity">
    <text evidence="3">Belongs to the transpeptidase family.</text>
</comment>
<reference evidence="11" key="1">
    <citation type="journal article" date="2019" name="Int. J. Syst. Evol. Microbiol.">
        <title>The Global Catalogue of Microorganisms (GCM) 10K type strain sequencing project: providing services to taxonomists for standard genome sequencing and annotation.</title>
        <authorList>
            <consortium name="The Broad Institute Genomics Platform"/>
            <consortium name="The Broad Institute Genome Sequencing Center for Infectious Disease"/>
            <person name="Wu L."/>
            <person name="Ma J."/>
        </authorList>
    </citation>
    <scope>NUCLEOTIDE SEQUENCE [LARGE SCALE GENOMIC DNA]</scope>
    <source>
        <strain evidence="11">CCUG 37865</strain>
    </source>
</reference>
<keyword evidence="5" id="KW-0472">Membrane</keyword>
<dbReference type="EMBL" id="JBHSDT010000002">
    <property type="protein sequence ID" value="MFC4401797.1"/>
    <property type="molecule type" value="Genomic_DNA"/>
</dbReference>
<proteinExistence type="inferred from homology"/>
<evidence type="ECO:0000313" key="10">
    <source>
        <dbReference type="EMBL" id="MFC4401797.1"/>
    </source>
</evidence>
<protein>
    <recommendedName>
        <fullName evidence="4">serine-type D-Ala-D-Ala carboxypeptidase</fullName>
        <ecNumber evidence="4">3.4.16.4</ecNumber>
    </recommendedName>
</protein>
<evidence type="ECO:0000256" key="5">
    <source>
        <dbReference type="ARBA" id="ARBA00023136"/>
    </source>
</evidence>
<dbReference type="Pfam" id="PF00905">
    <property type="entry name" value="Transpeptidase"/>
    <property type="match status" value="1"/>
</dbReference>
<dbReference type="InterPro" id="IPR001460">
    <property type="entry name" value="PCN-bd_Tpept"/>
</dbReference>
<dbReference type="EC" id="3.4.16.4" evidence="4"/>
<feature type="domain" description="Penicillin-binding protein dimerisation" evidence="8">
    <location>
        <begin position="157"/>
        <end position="316"/>
    </location>
</feature>
<evidence type="ECO:0000256" key="3">
    <source>
        <dbReference type="ARBA" id="ARBA00007171"/>
    </source>
</evidence>
<dbReference type="Proteomes" id="UP001595882">
    <property type="component" value="Unassembled WGS sequence"/>
</dbReference>
<dbReference type="InterPro" id="IPR012338">
    <property type="entry name" value="Beta-lactam/transpept-like"/>
</dbReference>
<evidence type="ECO:0000256" key="4">
    <source>
        <dbReference type="ARBA" id="ARBA00012448"/>
    </source>
</evidence>
<dbReference type="Pfam" id="PF03717">
    <property type="entry name" value="PBP_dimer"/>
    <property type="match status" value="1"/>
</dbReference>
<evidence type="ECO:0000259" key="7">
    <source>
        <dbReference type="Pfam" id="PF00905"/>
    </source>
</evidence>
<sequence>MLLFSFVLFLIIITGCQQEDEVKPEERLQEYVDHWESYDFNAMYDMVAAIEKEDFIERYEKIYSDIGIENLQVNFDFPEQSESEDNNDEETESAVFPIHVSMDSVAGTISFDSEIEMVKTTEVVEEEEKTNWLVNWNAGLIFPEIEDGGTIGLRTVAPVRGQIYDRNRQGLAINESIYEMGVVPEAFTENSDSEKQQIAELLDITVEEIEAKLNQNWVQPNLFVPLKVVPSLAEKDLAGAVNEIKPLTYQTTVGRIYPFGEATAHLVGYIAPITAEKLEEVDENIYNENDLIGYRGLEELFEEELRGEEGIVIYAEKEGQEPTIIVEEEVKNGKSFNLTIDVNVQNELYYSLNGEAGTASAINPGTGEVLALVSSPSFDPSAFLYGLSSNTWDKWNNDPNTPLLNRFASTFAPGSVFKPITSAVGLANGSIDPNEGVEINGLTWQKESWGNYRIKRVSESTGLVNLDNALVRSDNIYFAMQALKMGEDALVSGMKKFGIGEDFPFTYPIQASTISSDGTLGNEILLADTSYGQGEVQMSALHLASSFSAILNNGTIMNPTLLMDEEDSQVWKEGILSNENAALLKKSLRRVVTDGTGQEANISSVEIAGKTGTAELKQSQNQEGGQENGWFVGYPIDDSMIVSMMVEHIEDKPNGSGFVAEKVANAISNLNR</sequence>
<feature type="domain" description="Penicillin-binding protein transpeptidase" evidence="7">
    <location>
        <begin position="357"/>
        <end position="668"/>
    </location>
</feature>
<accession>A0ABV8WQD3</accession>
<evidence type="ECO:0000256" key="2">
    <source>
        <dbReference type="ARBA" id="ARBA00004752"/>
    </source>
</evidence>
<evidence type="ECO:0000256" key="1">
    <source>
        <dbReference type="ARBA" id="ARBA00004370"/>
    </source>
</evidence>
<dbReference type="InterPro" id="IPR032710">
    <property type="entry name" value="NTF2-like_dom_sf"/>
</dbReference>
<dbReference type="Pfam" id="PF05223">
    <property type="entry name" value="MecA_N"/>
    <property type="match status" value="1"/>
</dbReference>
<dbReference type="InterPro" id="IPR036138">
    <property type="entry name" value="PBP_dimer_sf"/>
</dbReference>
<feature type="domain" description="NTF2-like N-terminal transpeptidase" evidence="9">
    <location>
        <begin position="23"/>
        <end position="147"/>
    </location>
</feature>
<dbReference type="InterPro" id="IPR007887">
    <property type="entry name" value="MecA_N"/>
</dbReference>
<comment type="subcellular location">
    <subcellularLocation>
        <location evidence="1">Membrane</location>
    </subcellularLocation>
</comment>
<comment type="caution">
    <text evidence="10">The sequence shown here is derived from an EMBL/GenBank/DDBJ whole genome shotgun (WGS) entry which is preliminary data.</text>
</comment>